<feature type="region of interest" description="Disordered" evidence="8">
    <location>
        <begin position="144"/>
        <end position="167"/>
    </location>
</feature>
<dbReference type="PROSITE" id="PS51903">
    <property type="entry name" value="CLP_R"/>
    <property type="match status" value="1"/>
</dbReference>
<dbReference type="FunFam" id="3.40.50.300:FF:000025">
    <property type="entry name" value="ATP-dependent Clp protease subunit"/>
    <property type="match status" value="1"/>
</dbReference>
<evidence type="ECO:0000256" key="6">
    <source>
        <dbReference type="PROSITE-ProRule" id="PRU01251"/>
    </source>
</evidence>
<accession>A0A450U9F0</accession>
<dbReference type="InterPro" id="IPR013461">
    <property type="entry name" value="ClpA"/>
</dbReference>
<dbReference type="EMBL" id="CAADFG010000010">
    <property type="protein sequence ID" value="VFJ88645.1"/>
    <property type="molecule type" value="Genomic_DNA"/>
</dbReference>
<dbReference type="InterPro" id="IPR041546">
    <property type="entry name" value="ClpA/ClpB_AAA_lid"/>
</dbReference>
<dbReference type="SMART" id="SM01086">
    <property type="entry name" value="ClpB_D2-small"/>
    <property type="match status" value="1"/>
</dbReference>
<keyword evidence="4 7" id="KW-0067">ATP-binding</keyword>
<evidence type="ECO:0000313" key="10">
    <source>
        <dbReference type="EMBL" id="VFJ88645.1"/>
    </source>
</evidence>
<dbReference type="CDD" id="cd19499">
    <property type="entry name" value="RecA-like_ClpB_Hsp104-like"/>
    <property type="match status" value="1"/>
</dbReference>
<dbReference type="NCBIfam" id="TIGR02639">
    <property type="entry name" value="ClpA"/>
    <property type="match status" value="1"/>
</dbReference>
<dbReference type="InterPro" id="IPR018368">
    <property type="entry name" value="ClpA/B_CS1"/>
</dbReference>
<comment type="similarity">
    <text evidence="1 7">Belongs to the ClpA/ClpB family.</text>
</comment>
<keyword evidence="3 7" id="KW-0547">Nucleotide-binding</keyword>
<evidence type="ECO:0000256" key="2">
    <source>
        <dbReference type="ARBA" id="ARBA00022737"/>
    </source>
</evidence>
<dbReference type="CDD" id="cd00009">
    <property type="entry name" value="AAA"/>
    <property type="match status" value="1"/>
</dbReference>
<dbReference type="Pfam" id="PF02861">
    <property type="entry name" value="Clp_N"/>
    <property type="match status" value="1"/>
</dbReference>
<dbReference type="PRINTS" id="PR00300">
    <property type="entry name" value="CLPPROTEASEA"/>
</dbReference>
<feature type="domain" description="Clp R" evidence="9">
    <location>
        <begin position="1"/>
        <end position="145"/>
    </location>
</feature>
<keyword evidence="10" id="KW-0378">Hydrolase</keyword>
<evidence type="ECO:0000259" key="9">
    <source>
        <dbReference type="PROSITE" id="PS51903"/>
    </source>
</evidence>
<dbReference type="PANTHER" id="PTHR11638:SF111">
    <property type="entry name" value="ATP-DEPENDENT CLP PROTEASE ATP-BINDING SUBUNIT CLPA"/>
    <property type="match status" value="1"/>
</dbReference>
<dbReference type="AlphaFoldDB" id="A0A450U9F0"/>
<evidence type="ECO:0000256" key="8">
    <source>
        <dbReference type="SAM" id="MobiDB-lite"/>
    </source>
</evidence>
<dbReference type="InterPro" id="IPR027417">
    <property type="entry name" value="P-loop_NTPase"/>
</dbReference>
<dbReference type="PROSITE" id="PS00870">
    <property type="entry name" value="CLPAB_1"/>
    <property type="match status" value="1"/>
</dbReference>
<dbReference type="GO" id="GO:0034605">
    <property type="term" value="P:cellular response to heat"/>
    <property type="evidence" value="ECO:0007669"/>
    <property type="project" value="TreeGrafter"/>
</dbReference>
<dbReference type="InterPro" id="IPR050130">
    <property type="entry name" value="ClpA_ClpB"/>
</dbReference>
<dbReference type="InterPro" id="IPR003959">
    <property type="entry name" value="ATPase_AAA_core"/>
</dbReference>
<dbReference type="InterPro" id="IPR001270">
    <property type="entry name" value="ClpA/B"/>
</dbReference>
<dbReference type="Gene3D" id="3.40.50.300">
    <property type="entry name" value="P-loop containing nucleotide triphosphate hydrolases"/>
    <property type="match status" value="2"/>
</dbReference>
<evidence type="ECO:0000256" key="3">
    <source>
        <dbReference type="ARBA" id="ARBA00022741"/>
    </source>
</evidence>
<evidence type="ECO:0000313" key="12">
    <source>
        <dbReference type="EMBL" id="VFJ96893.1"/>
    </source>
</evidence>
<feature type="compositionally biased region" description="Polar residues" evidence="8">
    <location>
        <begin position="158"/>
        <end position="167"/>
    </location>
</feature>
<dbReference type="InterPro" id="IPR019489">
    <property type="entry name" value="Clp_ATPase_C"/>
</dbReference>
<dbReference type="GO" id="GO:0006508">
    <property type="term" value="P:proteolysis"/>
    <property type="evidence" value="ECO:0007669"/>
    <property type="project" value="UniProtKB-KW"/>
</dbReference>
<evidence type="ECO:0000256" key="4">
    <source>
        <dbReference type="ARBA" id="ARBA00022840"/>
    </source>
</evidence>
<dbReference type="GO" id="GO:0043335">
    <property type="term" value="P:protein unfolding"/>
    <property type="evidence" value="ECO:0007669"/>
    <property type="project" value="InterPro"/>
</dbReference>
<dbReference type="InterPro" id="IPR036628">
    <property type="entry name" value="Clp_N_dom_sf"/>
</dbReference>
<dbReference type="PROSITE" id="PS00871">
    <property type="entry name" value="CLPAB_2"/>
    <property type="match status" value="1"/>
</dbReference>
<dbReference type="Pfam" id="PF00004">
    <property type="entry name" value="AAA"/>
    <property type="match status" value="1"/>
</dbReference>
<dbReference type="SMART" id="SM00382">
    <property type="entry name" value="AAA"/>
    <property type="match status" value="2"/>
</dbReference>
<evidence type="ECO:0000256" key="7">
    <source>
        <dbReference type="RuleBase" id="RU004432"/>
    </source>
</evidence>
<evidence type="ECO:0000256" key="5">
    <source>
        <dbReference type="ARBA" id="ARBA00023186"/>
    </source>
</evidence>
<dbReference type="InterPro" id="IPR028299">
    <property type="entry name" value="ClpA/B_CS2"/>
</dbReference>
<protein>
    <submittedName>
        <fullName evidence="10">ATP-dependent Clp protease ATP-binding subunit ClpA</fullName>
    </submittedName>
</protein>
<dbReference type="Pfam" id="PF10431">
    <property type="entry name" value="ClpB_D2-small"/>
    <property type="match status" value="1"/>
</dbReference>
<dbReference type="InterPro" id="IPR003593">
    <property type="entry name" value="AAA+_ATPase"/>
</dbReference>
<evidence type="ECO:0000256" key="1">
    <source>
        <dbReference type="ARBA" id="ARBA00008675"/>
    </source>
</evidence>
<dbReference type="GO" id="GO:0005524">
    <property type="term" value="F:ATP binding"/>
    <property type="evidence" value="ECO:0007669"/>
    <property type="project" value="UniProtKB-KW"/>
</dbReference>
<dbReference type="Gene3D" id="1.10.8.60">
    <property type="match status" value="2"/>
</dbReference>
<dbReference type="EMBL" id="CAADFI010000011">
    <property type="protein sequence ID" value="VFJ90759.1"/>
    <property type="molecule type" value="Genomic_DNA"/>
</dbReference>
<dbReference type="Pfam" id="PF17871">
    <property type="entry name" value="AAA_lid_9"/>
    <property type="match status" value="1"/>
</dbReference>
<dbReference type="Gene3D" id="1.10.1780.10">
    <property type="entry name" value="Clp, N-terminal domain"/>
    <property type="match status" value="1"/>
</dbReference>
<dbReference type="EMBL" id="CAADFJ010000009">
    <property type="protein sequence ID" value="VFJ96893.1"/>
    <property type="molecule type" value="Genomic_DNA"/>
</dbReference>
<organism evidence="10">
    <name type="scientific">Candidatus Kentrum eta</name>
    <dbReference type="NCBI Taxonomy" id="2126337"/>
    <lineage>
        <taxon>Bacteria</taxon>
        <taxon>Pseudomonadati</taxon>
        <taxon>Pseudomonadota</taxon>
        <taxon>Gammaproteobacteria</taxon>
        <taxon>Candidatus Kentrum</taxon>
    </lineage>
</organism>
<evidence type="ECO:0000313" key="11">
    <source>
        <dbReference type="EMBL" id="VFJ90759.1"/>
    </source>
</evidence>
<keyword evidence="5 7" id="KW-0143">Chaperone</keyword>
<proteinExistence type="inferred from homology"/>
<keyword evidence="10" id="KW-0645">Protease</keyword>
<dbReference type="GO" id="GO:0008233">
    <property type="term" value="F:peptidase activity"/>
    <property type="evidence" value="ECO:0007669"/>
    <property type="project" value="UniProtKB-KW"/>
</dbReference>
<dbReference type="SUPFAM" id="SSF52540">
    <property type="entry name" value="P-loop containing nucleoside triphosphate hydrolases"/>
    <property type="match status" value="2"/>
</dbReference>
<gene>
    <name evidence="10" type="ORF">BECKH772A_GA0070896_1001025</name>
    <name evidence="11" type="ORF">BECKH772B_GA0070898_1001125</name>
    <name evidence="12" type="ORF">BECKH772C_GA0070978_1000925</name>
</gene>
<keyword evidence="2 6" id="KW-0677">Repeat</keyword>
<dbReference type="PANTHER" id="PTHR11638">
    <property type="entry name" value="ATP-DEPENDENT CLP PROTEASE"/>
    <property type="match status" value="1"/>
</dbReference>
<dbReference type="GO" id="GO:0005737">
    <property type="term" value="C:cytoplasm"/>
    <property type="evidence" value="ECO:0007669"/>
    <property type="project" value="TreeGrafter"/>
</dbReference>
<dbReference type="Pfam" id="PF07724">
    <property type="entry name" value="AAA_2"/>
    <property type="match status" value="1"/>
</dbReference>
<reference evidence="10" key="1">
    <citation type="submission" date="2019-02" db="EMBL/GenBank/DDBJ databases">
        <authorList>
            <person name="Gruber-Vodicka R. H."/>
            <person name="Seah K. B. B."/>
        </authorList>
    </citation>
    <scope>NUCLEOTIDE SEQUENCE</scope>
    <source>
        <strain evidence="12">BECK_SA2B12</strain>
        <strain evidence="10">BECK_SA2B15</strain>
        <strain evidence="11">BECK_SA2B20</strain>
    </source>
</reference>
<dbReference type="SUPFAM" id="SSF81923">
    <property type="entry name" value="Double Clp-N motif"/>
    <property type="match status" value="1"/>
</dbReference>
<dbReference type="GO" id="GO:0016887">
    <property type="term" value="F:ATP hydrolysis activity"/>
    <property type="evidence" value="ECO:0007669"/>
    <property type="project" value="InterPro"/>
</dbReference>
<name>A0A450U9F0_9GAMM</name>
<dbReference type="InterPro" id="IPR004176">
    <property type="entry name" value="Clp_R_N"/>
</dbReference>
<sequence length="747" mass="82085">MLSKELEASLDVAFQAARNFRHEFVTTEHLLRVLLNEPEANEVLRACGADIGALASDLDRYLGEHVPVVPPEKKQQMQPTLGFKRVLQRAVLHVQSSGKKTVTGGNVLVAIFGESESQAVYFLNQQDITRLDIVNYLSHGASRHDVDEQAGTDPAANEKTSNAQRKSPLQAYATDLNELAVQGKIDPLIGREAEVERTIQILCRRIKNNPLYVGDAGVGKTAIAEGLARMIVEGEVPEVLQGSNIHALDLGALLAGTKYRGDFEKRFKAVLAQLKKEENAILFIDEIHTIIGAGAVSGGAMDASNLLKPFLASGDVRCIGSTTHEEYRGIFEKDHALSRRFQKIDIEESSLEETVKILRGLKSRFEEHHAVRYSQQALRSAAELAHRYLNDRHLPDKAIDVIDEAGAAQKLLPPSRRKKTVGMNEVEAVIAKMARIPPRTVSTSDKDMLRNLERDLELVVFGQEKAIATLASSIKLSRSGLGHVERPIGSFLFAGPTGVGKTEVTRQLAHIMGVELVRFDMSEYRERHTVSRLIGAPPGYVGFDQGGLLTEAITKHPHAVLLLDEIEKAHHDVFNLLLQVMDHGALTDNNGRRADFRNVILVMTTNAGAEQMSRPSIGFTHQDHSGDSLGAVKQTFTPEFRNRLDAIVLFDPLDAGTIGHVVDKFILELEGQLQDKKVAIRIDDAARAWLGKHGFDPKMGARPMARVIQDKVKRPLADELLFGKLVGGGSVEVGVEGDGLVFTFVEE</sequence>